<evidence type="ECO:0000256" key="1">
    <source>
        <dbReference type="SAM" id="MobiDB-lite"/>
    </source>
</evidence>
<sequence length="72" mass="8121">MLLHREHKSIVFRAFDFEFFNKAPHASQPLAPKNKTNLDSKITRHRACISAVNGPGDFPEPSTRLGPNHITL</sequence>
<accession>A0AAN9KVZ1</accession>
<dbReference type="Proteomes" id="UP001367508">
    <property type="component" value="Unassembled WGS sequence"/>
</dbReference>
<evidence type="ECO:0000313" key="2">
    <source>
        <dbReference type="EMBL" id="KAK7324599.1"/>
    </source>
</evidence>
<protein>
    <submittedName>
        <fullName evidence="2">Uncharacterized protein</fullName>
    </submittedName>
</protein>
<gene>
    <name evidence="2" type="ORF">VNO77_28293</name>
</gene>
<reference evidence="2 3" key="1">
    <citation type="submission" date="2024-01" db="EMBL/GenBank/DDBJ databases">
        <title>The genomes of 5 underutilized Papilionoideae crops provide insights into root nodulation and disease resistanc.</title>
        <authorList>
            <person name="Jiang F."/>
        </authorList>
    </citation>
    <scope>NUCLEOTIDE SEQUENCE [LARGE SCALE GENOMIC DNA]</scope>
    <source>
        <strain evidence="2">LVBAO_FW01</strain>
        <tissue evidence="2">Leaves</tissue>
    </source>
</reference>
<proteinExistence type="predicted"/>
<evidence type="ECO:0000313" key="3">
    <source>
        <dbReference type="Proteomes" id="UP001367508"/>
    </source>
</evidence>
<dbReference type="EMBL" id="JAYMYQ010000006">
    <property type="protein sequence ID" value="KAK7324599.1"/>
    <property type="molecule type" value="Genomic_DNA"/>
</dbReference>
<name>A0AAN9KVZ1_CANGL</name>
<dbReference type="AlphaFoldDB" id="A0AAN9KVZ1"/>
<organism evidence="2 3">
    <name type="scientific">Canavalia gladiata</name>
    <name type="common">Sword bean</name>
    <name type="synonym">Dolichos gladiatus</name>
    <dbReference type="NCBI Taxonomy" id="3824"/>
    <lineage>
        <taxon>Eukaryota</taxon>
        <taxon>Viridiplantae</taxon>
        <taxon>Streptophyta</taxon>
        <taxon>Embryophyta</taxon>
        <taxon>Tracheophyta</taxon>
        <taxon>Spermatophyta</taxon>
        <taxon>Magnoliopsida</taxon>
        <taxon>eudicotyledons</taxon>
        <taxon>Gunneridae</taxon>
        <taxon>Pentapetalae</taxon>
        <taxon>rosids</taxon>
        <taxon>fabids</taxon>
        <taxon>Fabales</taxon>
        <taxon>Fabaceae</taxon>
        <taxon>Papilionoideae</taxon>
        <taxon>50 kb inversion clade</taxon>
        <taxon>NPAAA clade</taxon>
        <taxon>indigoferoid/millettioid clade</taxon>
        <taxon>Phaseoleae</taxon>
        <taxon>Canavalia</taxon>
    </lineage>
</organism>
<keyword evidence="3" id="KW-1185">Reference proteome</keyword>
<comment type="caution">
    <text evidence="2">The sequence shown here is derived from an EMBL/GenBank/DDBJ whole genome shotgun (WGS) entry which is preliminary data.</text>
</comment>
<feature type="region of interest" description="Disordered" evidence="1">
    <location>
        <begin position="52"/>
        <end position="72"/>
    </location>
</feature>